<dbReference type="PANTHER" id="PTHR48097:SF9">
    <property type="entry name" value="L-THREONINE ALDOLASE"/>
    <property type="match status" value="1"/>
</dbReference>
<sequence>MIDLRSDTLTRPTPAMRQAMASALVGDDVYGEDPTVNELEARTAELLGHEAGLFCPTGSMANMLGVWLHVRPGTEVLCDQQAHIARAEMGGHAVLHGVTMRTWHATSPTPGVADVADITDLMSIGTGPYLVETAAVEIENTHNFAGGTVQPIGHLRAVRQACQDAGVAMHLDGARLWNAHVATGVPMIDYGRLFDSVNVCYSKGLGAPVGSVLVSDAESIARARVQRKRLGGGMRQAGVLAAAALYALDHHVTRLADDHANARAFAEQLALRAPGVIDPESVPTNIVVLGTGERPAAGVMAAARERGVALSTVGASKVRAVTHLDVDAAGCREAGRVLGEILAS</sequence>
<accession>A0ABX0SGM6</accession>
<dbReference type="EMBL" id="JAAMOZ010000001">
    <property type="protein sequence ID" value="NIH57537.1"/>
    <property type="molecule type" value="Genomic_DNA"/>
</dbReference>
<dbReference type="RefSeq" id="WP_167167409.1">
    <property type="nucleotide sequence ID" value="NZ_BAAAOO010000007.1"/>
</dbReference>
<dbReference type="NCBIfam" id="NF041359">
    <property type="entry name" value="GntG_guanitoxin"/>
    <property type="match status" value="1"/>
</dbReference>
<keyword evidence="5" id="KW-0456">Lyase</keyword>
<evidence type="ECO:0000259" key="4">
    <source>
        <dbReference type="Pfam" id="PF01212"/>
    </source>
</evidence>
<comment type="similarity">
    <text evidence="2">Belongs to the threonine aldolase family.</text>
</comment>
<dbReference type="InterPro" id="IPR015421">
    <property type="entry name" value="PyrdxlP-dep_Trfase_major"/>
</dbReference>
<comment type="caution">
    <text evidence="5">The sequence shown here is derived from an EMBL/GenBank/DDBJ whole genome shotgun (WGS) entry which is preliminary data.</text>
</comment>
<organism evidence="5 6">
    <name type="scientific">Brooklawnia cerclae</name>
    <dbReference type="NCBI Taxonomy" id="349934"/>
    <lineage>
        <taxon>Bacteria</taxon>
        <taxon>Bacillati</taxon>
        <taxon>Actinomycetota</taxon>
        <taxon>Actinomycetes</taxon>
        <taxon>Propionibacteriales</taxon>
        <taxon>Propionibacteriaceae</taxon>
        <taxon>Brooklawnia</taxon>
    </lineage>
</organism>
<dbReference type="Gene3D" id="3.90.1150.10">
    <property type="entry name" value="Aspartate Aminotransferase, domain 1"/>
    <property type="match status" value="1"/>
</dbReference>
<dbReference type="PANTHER" id="PTHR48097">
    <property type="entry name" value="L-THREONINE ALDOLASE-RELATED"/>
    <property type="match status" value="1"/>
</dbReference>
<comment type="cofactor">
    <cofactor evidence="1">
        <name>pyridoxal 5'-phosphate</name>
        <dbReference type="ChEBI" id="CHEBI:597326"/>
    </cofactor>
</comment>
<evidence type="ECO:0000256" key="3">
    <source>
        <dbReference type="ARBA" id="ARBA00022898"/>
    </source>
</evidence>
<keyword evidence="3" id="KW-0663">Pyridoxal phosphate</keyword>
<dbReference type="PIRSF" id="PIRSF017617">
    <property type="entry name" value="Thr_aldolase"/>
    <property type="match status" value="1"/>
</dbReference>
<dbReference type="Gene3D" id="3.40.640.10">
    <property type="entry name" value="Type I PLP-dependent aspartate aminotransferase-like (Major domain)"/>
    <property type="match status" value="1"/>
</dbReference>
<dbReference type="EC" id="4.1.2.5" evidence="5"/>
<protein>
    <submittedName>
        <fullName evidence="5">Threonine aldolase</fullName>
        <ecNumber evidence="5">4.1.2.5</ecNumber>
    </submittedName>
</protein>
<evidence type="ECO:0000313" key="5">
    <source>
        <dbReference type="EMBL" id="NIH57537.1"/>
    </source>
</evidence>
<dbReference type="Proteomes" id="UP000749311">
    <property type="component" value="Unassembled WGS sequence"/>
</dbReference>
<evidence type="ECO:0000256" key="2">
    <source>
        <dbReference type="ARBA" id="ARBA00006966"/>
    </source>
</evidence>
<feature type="domain" description="Aromatic amino acid beta-eliminating lyase/threonine aldolase" evidence="4">
    <location>
        <begin position="3"/>
        <end position="288"/>
    </location>
</feature>
<gene>
    <name evidence="5" type="ORF">FB473_002182</name>
</gene>
<keyword evidence="6" id="KW-1185">Reference proteome</keyword>
<evidence type="ECO:0000313" key="6">
    <source>
        <dbReference type="Proteomes" id="UP000749311"/>
    </source>
</evidence>
<dbReference type="InterPro" id="IPR015422">
    <property type="entry name" value="PyrdxlP-dep_Trfase_small"/>
</dbReference>
<dbReference type="Pfam" id="PF01212">
    <property type="entry name" value="Beta_elim_lyase"/>
    <property type="match status" value="1"/>
</dbReference>
<evidence type="ECO:0000256" key="1">
    <source>
        <dbReference type="ARBA" id="ARBA00001933"/>
    </source>
</evidence>
<proteinExistence type="inferred from homology"/>
<dbReference type="SUPFAM" id="SSF53383">
    <property type="entry name" value="PLP-dependent transferases"/>
    <property type="match status" value="1"/>
</dbReference>
<dbReference type="InterPro" id="IPR023603">
    <property type="entry name" value="Low_specificity_L-TA-like"/>
</dbReference>
<reference evidence="5 6" key="1">
    <citation type="submission" date="2020-02" db="EMBL/GenBank/DDBJ databases">
        <title>Sequencing the genomes of 1000 actinobacteria strains.</title>
        <authorList>
            <person name="Klenk H.-P."/>
        </authorList>
    </citation>
    <scope>NUCLEOTIDE SEQUENCE [LARGE SCALE GENOMIC DNA]</scope>
    <source>
        <strain evidence="5 6">DSM 19609</strain>
    </source>
</reference>
<dbReference type="InterPro" id="IPR001597">
    <property type="entry name" value="ArAA_b-elim_lyase/Thr_aldolase"/>
</dbReference>
<name>A0ABX0SGM6_9ACTN</name>
<dbReference type="InterPro" id="IPR015424">
    <property type="entry name" value="PyrdxlP-dep_Trfase"/>
</dbReference>
<dbReference type="GO" id="GO:0004793">
    <property type="term" value="F:threonine aldolase activity"/>
    <property type="evidence" value="ECO:0007669"/>
    <property type="project" value="UniProtKB-EC"/>
</dbReference>